<evidence type="ECO:0000313" key="2">
    <source>
        <dbReference type="Proteomes" id="UP000887540"/>
    </source>
</evidence>
<dbReference type="WBParaSite" id="ACRNAN_Path_353.g1346.t1">
    <property type="protein sequence ID" value="ACRNAN_Path_353.g1346.t1"/>
    <property type="gene ID" value="ACRNAN_Path_353.g1346"/>
</dbReference>
<protein>
    <submittedName>
        <fullName evidence="3">G-protein coupled receptors family 1 profile domain-containing protein</fullName>
    </submittedName>
</protein>
<dbReference type="SUPFAM" id="SSF81321">
    <property type="entry name" value="Family A G protein-coupled receptor-like"/>
    <property type="match status" value="1"/>
</dbReference>
<dbReference type="InterPro" id="IPR052954">
    <property type="entry name" value="GPCR-Ligand_Int"/>
</dbReference>
<accession>A0A914C5Y6</accession>
<keyword evidence="1" id="KW-1133">Transmembrane helix</keyword>
<feature type="transmembrane region" description="Helical" evidence="1">
    <location>
        <begin position="44"/>
        <end position="66"/>
    </location>
</feature>
<feature type="transmembrane region" description="Helical" evidence="1">
    <location>
        <begin position="133"/>
        <end position="151"/>
    </location>
</feature>
<dbReference type="PANTHER" id="PTHR46641:SF2">
    <property type="entry name" value="FMRFAMIDE RECEPTOR"/>
    <property type="match status" value="1"/>
</dbReference>
<keyword evidence="2" id="KW-1185">Reference proteome</keyword>
<dbReference type="Gene3D" id="1.20.1070.10">
    <property type="entry name" value="Rhodopsin 7-helix transmembrane proteins"/>
    <property type="match status" value="1"/>
</dbReference>
<feature type="transmembrane region" description="Helical" evidence="1">
    <location>
        <begin position="78"/>
        <end position="102"/>
    </location>
</feature>
<proteinExistence type="predicted"/>
<evidence type="ECO:0000256" key="1">
    <source>
        <dbReference type="SAM" id="Phobius"/>
    </source>
</evidence>
<reference evidence="3" key="1">
    <citation type="submission" date="2022-11" db="UniProtKB">
        <authorList>
            <consortium name="WormBaseParasite"/>
        </authorList>
    </citation>
    <scope>IDENTIFICATION</scope>
</reference>
<sequence>MARRQSETIIKKASITTANLNLNESNDRRVSCFVERKKTRRPRIYIYLLWMTGCDIVLLICALINFSIPTMLDCLSGYYAVFMPIWYILCNAAFTASVWLMLSLVRDRYRLLCCRFADSVAAKSRRTIKNIHWILFALSATSIFFSLPRFFEIDVFYNRTLDQYYIEPSELVENGLYILSIAALGVHASNFIVVLSSASTFFTFFVFSTKFRASIVSYKAQKVIKS</sequence>
<name>A0A914C5Y6_9BILA</name>
<dbReference type="PANTHER" id="PTHR46641">
    <property type="entry name" value="FMRFAMIDE RECEPTOR-RELATED"/>
    <property type="match status" value="1"/>
</dbReference>
<feature type="transmembrane region" description="Helical" evidence="1">
    <location>
        <begin position="177"/>
        <end position="207"/>
    </location>
</feature>
<keyword evidence="1" id="KW-0812">Transmembrane</keyword>
<evidence type="ECO:0000313" key="3">
    <source>
        <dbReference type="WBParaSite" id="ACRNAN_Path_353.g1346.t1"/>
    </source>
</evidence>
<keyword evidence="1" id="KW-0472">Membrane</keyword>
<dbReference type="Proteomes" id="UP000887540">
    <property type="component" value="Unplaced"/>
</dbReference>
<organism evidence="2 3">
    <name type="scientific">Acrobeloides nanus</name>
    <dbReference type="NCBI Taxonomy" id="290746"/>
    <lineage>
        <taxon>Eukaryota</taxon>
        <taxon>Metazoa</taxon>
        <taxon>Ecdysozoa</taxon>
        <taxon>Nematoda</taxon>
        <taxon>Chromadorea</taxon>
        <taxon>Rhabditida</taxon>
        <taxon>Tylenchina</taxon>
        <taxon>Cephalobomorpha</taxon>
        <taxon>Cephaloboidea</taxon>
        <taxon>Cephalobidae</taxon>
        <taxon>Acrobeloides</taxon>
    </lineage>
</organism>
<dbReference type="AlphaFoldDB" id="A0A914C5Y6"/>